<dbReference type="RefSeq" id="WP_208228361.1">
    <property type="nucleotide sequence ID" value="NZ_CP050854.1"/>
</dbReference>
<keyword evidence="2" id="KW-1185">Reference proteome</keyword>
<evidence type="ECO:0000313" key="2">
    <source>
        <dbReference type="Proteomes" id="UP000671960"/>
    </source>
</evidence>
<dbReference type="EMBL" id="CP050854">
    <property type="protein sequence ID" value="QTF09874.1"/>
    <property type="molecule type" value="Genomic_DNA"/>
</dbReference>
<sequence>MILQTLSNNDSLLNIASESVLQKWFFSEQRLTVNLLTSDDEELTVYVETDAIQSSTVYLNKDLNICYLSIQDMQKILPAHNGYYIPPEKFHELMKFSSKFYSMFYGRKCDYKYSVSFCGYENYITCPIKTLEDITWMVK</sequence>
<gene>
    <name evidence="1" type="ORF">HC231_19555</name>
</gene>
<dbReference type="Proteomes" id="UP000671960">
    <property type="component" value="Chromosome"/>
</dbReference>
<accession>A0ABX7V274</accession>
<evidence type="ECO:0000313" key="1">
    <source>
        <dbReference type="EMBL" id="QTF09874.1"/>
    </source>
</evidence>
<proteinExistence type="predicted"/>
<organism evidence="1 2">
    <name type="scientific">Brenneria izadpanahii</name>
    <dbReference type="NCBI Taxonomy" id="2722756"/>
    <lineage>
        <taxon>Bacteria</taxon>
        <taxon>Pseudomonadati</taxon>
        <taxon>Pseudomonadota</taxon>
        <taxon>Gammaproteobacteria</taxon>
        <taxon>Enterobacterales</taxon>
        <taxon>Pectobacteriaceae</taxon>
        <taxon>Brenneria</taxon>
    </lineage>
</organism>
<name>A0ABX7V274_9GAMM</name>
<reference evidence="1 2" key="1">
    <citation type="submission" date="2020-03" db="EMBL/GenBank/DDBJ databases">
        <authorList>
            <person name="Bakhshi Ganjeh M."/>
        </authorList>
    </citation>
    <scope>NUCLEOTIDE SEQUENCE [LARGE SCALE GENOMIC DNA]</scope>
    <source>
        <strain evidence="2">Iran 50</strain>
    </source>
</reference>
<protein>
    <submittedName>
        <fullName evidence="1">Uncharacterized protein</fullName>
    </submittedName>
</protein>